<dbReference type="RefSeq" id="WP_092114347.1">
    <property type="nucleotide sequence ID" value="NZ_FNTH01000001.1"/>
</dbReference>
<name>A0A1H4NVW7_9BRAD</name>
<keyword evidence="1" id="KW-0732">Signal</keyword>
<dbReference type="OrthoDB" id="9948767at2"/>
<accession>A0A1H4NVW7</accession>
<feature type="signal peptide" evidence="1">
    <location>
        <begin position="1"/>
        <end position="25"/>
    </location>
</feature>
<protein>
    <submittedName>
        <fullName evidence="2">Uncharacterized protein</fullName>
    </submittedName>
</protein>
<dbReference type="AlphaFoldDB" id="A0A1H4NVW7"/>
<evidence type="ECO:0000313" key="3">
    <source>
        <dbReference type="Proteomes" id="UP000198992"/>
    </source>
</evidence>
<evidence type="ECO:0000313" key="2">
    <source>
        <dbReference type="EMBL" id="SEB99185.1"/>
    </source>
</evidence>
<dbReference type="EMBL" id="FNTH01000001">
    <property type="protein sequence ID" value="SEB99185.1"/>
    <property type="molecule type" value="Genomic_DNA"/>
</dbReference>
<dbReference type="Proteomes" id="UP000198992">
    <property type="component" value="Unassembled WGS sequence"/>
</dbReference>
<proteinExistence type="predicted"/>
<sequence>MKRAIAALTVAALLASALWGTDVQALGLGKLGVGFGKMGRVVMKKQSGGTQPAGCTGPGQLDFSDTCQTAIISALL</sequence>
<evidence type="ECO:0000256" key="1">
    <source>
        <dbReference type="SAM" id="SignalP"/>
    </source>
</evidence>
<gene>
    <name evidence="2" type="ORF">SAMN05444164_0743</name>
</gene>
<organism evidence="2 3">
    <name type="scientific">Bradyrhizobium erythrophlei</name>
    <dbReference type="NCBI Taxonomy" id="1437360"/>
    <lineage>
        <taxon>Bacteria</taxon>
        <taxon>Pseudomonadati</taxon>
        <taxon>Pseudomonadota</taxon>
        <taxon>Alphaproteobacteria</taxon>
        <taxon>Hyphomicrobiales</taxon>
        <taxon>Nitrobacteraceae</taxon>
        <taxon>Bradyrhizobium</taxon>
    </lineage>
</organism>
<feature type="chain" id="PRO_5011593150" evidence="1">
    <location>
        <begin position="26"/>
        <end position="76"/>
    </location>
</feature>
<reference evidence="2 3" key="1">
    <citation type="submission" date="2016-10" db="EMBL/GenBank/DDBJ databases">
        <authorList>
            <person name="de Groot N.N."/>
        </authorList>
    </citation>
    <scope>NUCLEOTIDE SEQUENCE [LARGE SCALE GENOMIC DNA]</scope>
    <source>
        <strain evidence="2 3">MT12</strain>
    </source>
</reference>